<feature type="region of interest" description="Disordered" evidence="1">
    <location>
        <begin position="156"/>
        <end position="233"/>
    </location>
</feature>
<keyword evidence="2" id="KW-1185">Reference proteome</keyword>
<sequence>MRKKPSRKRFVKQHVKNRRVKRRRKKGKKSKTKRNKTTKIPEPTTTKFVSESTTVRTKNTKKPVDNQDEYFAKVKAKNKDKIVFFKSYFNINSKIISAKKTKKKKYLDLKKIIKSVTVSFYLKDADSEKVIANNAIQENDLPSSLKKQKNDEINKLNTEKLETFPRFKRQSRLSRGRQRSQRSPQRRLSPSATRRARERDNQRRRRLITQRQEEIRRSRATAPISMPKTVQEAPKKEAIDIDALLKDDTFIDKVMDRFDERMRNRRPPLPPPEDDDGKYVTVSIYLKSVDSEKVIASNVIQENDLPSSLKNQKNDEINNLNSEKLETFPRFKRQSRSSRGRQRSQRRPQRRLSSSATRRARERDNKRRRRLITQRQEEIRKSQATAPISMPKTVQEAPKKEAIDFDALLKDDAFIDKFIDRFDERMRIRRPPLPPPEDITVSILLKSVDSEKVIARDVIQENDLPSSLKNQKNDRINNLNSEKLGTFPRFKRQSRSSRGRQRSQRRLQRRLSPSATRRVRERDAQRRRRLITRRQEEIRRSQATAPISMPKTVQEAPKKEAIDIDSLLKDDAFIDKFMDRFHQRMRERPPPQLPPEDHESK</sequence>
<feature type="region of interest" description="Disordered" evidence="1">
    <location>
        <begin position="1"/>
        <end position="60"/>
    </location>
</feature>
<evidence type="ECO:0000256" key="1">
    <source>
        <dbReference type="SAM" id="MobiDB-lite"/>
    </source>
</evidence>
<feature type="compositionally biased region" description="Basic and acidic residues" evidence="1">
    <location>
        <begin position="156"/>
        <end position="165"/>
    </location>
</feature>
<feature type="compositionally biased region" description="Polar residues" evidence="1">
    <location>
        <begin position="306"/>
        <end position="322"/>
    </location>
</feature>
<feature type="compositionally biased region" description="Low complexity" evidence="1">
    <location>
        <begin position="181"/>
        <end position="191"/>
    </location>
</feature>
<feature type="compositionally biased region" description="Basic residues" evidence="1">
    <location>
        <begin position="330"/>
        <end position="350"/>
    </location>
</feature>
<feature type="compositionally biased region" description="Basic residues" evidence="1">
    <location>
        <begin position="1"/>
        <end position="37"/>
    </location>
</feature>
<feature type="compositionally biased region" description="Basic residues" evidence="1">
    <location>
        <begin position="166"/>
        <end position="180"/>
    </location>
</feature>
<accession>A0AAF5DST8</accession>
<protein>
    <submittedName>
        <fullName evidence="3">Uncharacterized protein</fullName>
    </submittedName>
</protein>
<reference evidence="3" key="1">
    <citation type="submission" date="2024-02" db="UniProtKB">
        <authorList>
            <consortium name="WormBaseParasite"/>
        </authorList>
    </citation>
    <scope>IDENTIFICATION</scope>
</reference>
<feature type="compositionally biased region" description="Low complexity" evidence="1">
    <location>
        <begin position="38"/>
        <end position="47"/>
    </location>
</feature>
<feature type="compositionally biased region" description="Polar residues" evidence="1">
    <location>
        <begin position="48"/>
        <end position="57"/>
    </location>
</feature>
<evidence type="ECO:0000313" key="3">
    <source>
        <dbReference type="WBParaSite" id="TCONS_00016656.p1"/>
    </source>
</evidence>
<name>A0AAF5DST8_STRER</name>
<dbReference type="WBParaSite" id="TCONS_00016656.p1">
    <property type="protein sequence ID" value="TCONS_00016656.p1"/>
    <property type="gene ID" value="XLOC_011303"/>
</dbReference>
<feature type="compositionally biased region" description="Basic residues" evidence="1">
    <location>
        <begin position="489"/>
        <end position="509"/>
    </location>
</feature>
<proteinExistence type="predicted"/>
<dbReference type="Proteomes" id="UP000035681">
    <property type="component" value="Unplaced"/>
</dbReference>
<dbReference type="AlphaFoldDB" id="A0AAF5DST8"/>
<feature type="region of interest" description="Disordered" evidence="1">
    <location>
        <begin position="580"/>
        <end position="601"/>
    </location>
</feature>
<feature type="region of interest" description="Disordered" evidence="1">
    <location>
        <begin position="306"/>
        <end position="397"/>
    </location>
</feature>
<evidence type="ECO:0000313" key="2">
    <source>
        <dbReference type="Proteomes" id="UP000035681"/>
    </source>
</evidence>
<feature type="region of interest" description="Disordered" evidence="1">
    <location>
        <begin position="465"/>
        <end position="558"/>
    </location>
</feature>
<feature type="compositionally biased region" description="Polar residues" evidence="1">
    <location>
        <begin position="465"/>
        <end position="483"/>
    </location>
</feature>
<organism evidence="2 3">
    <name type="scientific">Strongyloides stercoralis</name>
    <name type="common">Threadworm</name>
    <dbReference type="NCBI Taxonomy" id="6248"/>
    <lineage>
        <taxon>Eukaryota</taxon>
        <taxon>Metazoa</taxon>
        <taxon>Ecdysozoa</taxon>
        <taxon>Nematoda</taxon>
        <taxon>Chromadorea</taxon>
        <taxon>Rhabditida</taxon>
        <taxon>Tylenchina</taxon>
        <taxon>Panagrolaimomorpha</taxon>
        <taxon>Strongyloidoidea</taxon>
        <taxon>Strongyloididae</taxon>
        <taxon>Strongyloides</taxon>
    </lineage>
</organism>